<gene>
    <name evidence="2" type="ORF">PAUR_b1236</name>
</gene>
<feature type="chain" id="PRO_5045990447" evidence="1">
    <location>
        <begin position="21"/>
        <end position="272"/>
    </location>
</feature>
<proteinExistence type="predicted"/>
<organism evidence="2 3">
    <name type="scientific">Pseudoalteromonas aurantia 208</name>
    <dbReference type="NCBI Taxonomy" id="1314867"/>
    <lineage>
        <taxon>Bacteria</taxon>
        <taxon>Pseudomonadati</taxon>
        <taxon>Pseudomonadota</taxon>
        <taxon>Gammaproteobacteria</taxon>
        <taxon>Alteromonadales</taxon>
        <taxon>Pseudoalteromonadaceae</taxon>
        <taxon>Pseudoalteromonas</taxon>
    </lineage>
</organism>
<reference evidence="2 3" key="1">
    <citation type="submission" date="2015-03" db="EMBL/GenBank/DDBJ databases">
        <title>Genome sequence of Pseudoalteromonas aurantia.</title>
        <authorList>
            <person name="Xie B.-B."/>
            <person name="Rong J.-C."/>
            <person name="Qin Q.-L."/>
            <person name="Zhang Y.-Z."/>
        </authorList>
    </citation>
    <scope>NUCLEOTIDE SEQUENCE [LARGE SCALE GENOMIC DNA]</scope>
    <source>
        <strain evidence="2 3">208</strain>
    </source>
</reference>
<evidence type="ECO:0000256" key="1">
    <source>
        <dbReference type="SAM" id="SignalP"/>
    </source>
</evidence>
<feature type="signal peptide" evidence="1">
    <location>
        <begin position="1"/>
        <end position="20"/>
    </location>
</feature>
<dbReference type="RefSeq" id="WP_192510075.1">
    <property type="nucleotide sequence ID" value="NZ_AQGV01000015.1"/>
</dbReference>
<comment type="caution">
    <text evidence="2">The sequence shown here is derived from an EMBL/GenBank/DDBJ whole genome shotgun (WGS) entry which is preliminary data.</text>
</comment>
<name>A0ABR9EJ86_9GAMM</name>
<evidence type="ECO:0000313" key="2">
    <source>
        <dbReference type="EMBL" id="MBE0371068.1"/>
    </source>
</evidence>
<accession>A0ABR9EJ86</accession>
<keyword evidence="1" id="KW-0732">Signal</keyword>
<evidence type="ECO:0000313" key="3">
    <source>
        <dbReference type="Proteomes" id="UP000615755"/>
    </source>
</evidence>
<dbReference type="EMBL" id="AQGV01000015">
    <property type="protein sequence ID" value="MBE0371068.1"/>
    <property type="molecule type" value="Genomic_DNA"/>
</dbReference>
<keyword evidence="3" id="KW-1185">Reference proteome</keyword>
<protein>
    <submittedName>
        <fullName evidence="2">Uncharacterized protein</fullName>
    </submittedName>
</protein>
<sequence length="272" mass="30868">MKLKYITSILAISLSSVTFTTEATQAEATTASLGSLILDKAKSKFVSNVGSLLGDALFGSQGPQYVTLSEESLQAIQDRVRKEVIRDAEFDFISEFRSIDASMKHYSDTIAHTGEDLALLSSLLIKVNDLTNHRAIDSRYNDDYFYLADTYALAASLTVSIYTERYLTGSISKQSVSVKANQLANSLNTMFLDKKSADYPLRKRCDERDPYDQDTERYCVIYDPYGNTIFNDSYDGQEEWYEWLDGANEAKEEYYQSKFAKIEEVIAKLRRF</sequence>
<dbReference type="Proteomes" id="UP000615755">
    <property type="component" value="Unassembled WGS sequence"/>
</dbReference>